<evidence type="ECO:0000313" key="1">
    <source>
        <dbReference type="EMBL" id="KAK8951758.1"/>
    </source>
</evidence>
<dbReference type="EMBL" id="JBBWWQ010000003">
    <property type="protein sequence ID" value="KAK8951758.1"/>
    <property type="molecule type" value="Genomic_DNA"/>
</dbReference>
<organism evidence="1 2">
    <name type="scientific">Platanthera zijinensis</name>
    <dbReference type="NCBI Taxonomy" id="2320716"/>
    <lineage>
        <taxon>Eukaryota</taxon>
        <taxon>Viridiplantae</taxon>
        <taxon>Streptophyta</taxon>
        <taxon>Embryophyta</taxon>
        <taxon>Tracheophyta</taxon>
        <taxon>Spermatophyta</taxon>
        <taxon>Magnoliopsida</taxon>
        <taxon>Liliopsida</taxon>
        <taxon>Asparagales</taxon>
        <taxon>Orchidaceae</taxon>
        <taxon>Orchidoideae</taxon>
        <taxon>Orchideae</taxon>
        <taxon>Orchidinae</taxon>
        <taxon>Platanthera</taxon>
    </lineage>
</organism>
<keyword evidence="2" id="KW-1185">Reference proteome</keyword>
<comment type="caution">
    <text evidence="1">The sequence shown here is derived from an EMBL/GenBank/DDBJ whole genome shotgun (WGS) entry which is preliminary data.</text>
</comment>
<dbReference type="AlphaFoldDB" id="A0AAP0BVC5"/>
<accession>A0AAP0BVC5</accession>
<reference evidence="1 2" key="1">
    <citation type="journal article" date="2022" name="Nat. Plants">
        <title>Genomes of leafy and leafless Platanthera orchids illuminate the evolution of mycoheterotrophy.</title>
        <authorList>
            <person name="Li M.H."/>
            <person name="Liu K.W."/>
            <person name="Li Z."/>
            <person name="Lu H.C."/>
            <person name="Ye Q.L."/>
            <person name="Zhang D."/>
            <person name="Wang J.Y."/>
            <person name="Li Y.F."/>
            <person name="Zhong Z.M."/>
            <person name="Liu X."/>
            <person name="Yu X."/>
            <person name="Liu D.K."/>
            <person name="Tu X.D."/>
            <person name="Liu B."/>
            <person name="Hao Y."/>
            <person name="Liao X.Y."/>
            <person name="Jiang Y.T."/>
            <person name="Sun W.H."/>
            <person name="Chen J."/>
            <person name="Chen Y.Q."/>
            <person name="Ai Y."/>
            <person name="Zhai J.W."/>
            <person name="Wu S.S."/>
            <person name="Zhou Z."/>
            <person name="Hsiao Y.Y."/>
            <person name="Wu W.L."/>
            <person name="Chen Y.Y."/>
            <person name="Lin Y.F."/>
            <person name="Hsu J.L."/>
            <person name="Li C.Y."/>
            <person name="Wang Z.W."/>
            <person name="Zhao X."/>
            <person name="Zhong W.Y."/>
            <person name="Ma X.K."/>
            <person name="Ma L."/>
            <person name="Huang J."/>
            <person name="Chen G.Z."/>
            <person name="Huang M.Z."/>
            <person name="Huang L."/>
            <person name="Peng D.H."/>
            <person name="Luo Y.B."/>
            <person name="Zou S.Q."/>
            <person name="Chen S.P."/>
            <person name="Lan S."/>
            <person name="Tsai W.C."/>
            <person name="Van de Peer Y."/>
            <person name="Liu Z.J."/>
        </authorList>
    </citation>
    <scope>NUCLEOTIDE SEQUENCE [LARGE SCALE GENOMIC DNA]</scope>
    <source>
        <strain evidence="1">Lor287</strain>
    </source>
</reference>
<evidence type="ECO:0000313" key="2">
    <source>
        <dbReference type="Proteomes" id="UP001418222"/>
    </source>
</evidence>
<gene>
    <name evidence="1" type="ORF">KSP39_PZI004385</name>
</gene>
<sequence>MVSMMTSRAFSGFTVGPHCIMTAVGSLQSLFNPAGLTGSRAVICFSHLLAAEHGSHICQEFVP</sequence>
<dbReference type="Proteomes" id="UP001418222">
    <property type="component" value="Unassembled WGS sequence"/>
</dbReference>
<protein>
    <submittedName>
        <fullName evidence="1">Uncharacterized protein</fullName>
    </submittedName>
</protein>
<proteinExistence type="predicted"/>
<name>A0AAP0BVC5_9ASPA</name>